<keyword evidence="1" id="KW-0472">Membrane</keyword>
<keyword evidence="1" id="KW-0812">Transmembrane</keyword>
<evidence type="ECO:0000313" key="3">
    <source>
        <dbReference type="Proteomes" id="UP000029066"/>
    </source>
</evidence>
<protein>
    <recommendedName>
        <fullName evidence="4">DUF4235 domain-containing protein</fullName>
    </recommendedName>
</protein>
<dbReference type="EMBL" id="JGZN01000017">
    <property type="protein sequence ID" value="KFI91087.1"/>
    <property type="molecule type" value="Genomic_DNA"/>
</dbReference>
<dbReference type="AlphaFoldDB" id="A0A087D6D7"/>
<dbReference type="InterPro" id="IPR025329">
    <property type="entry name" value="DUF4235"/>
</dbReference>
<feature type="transmembrane region" description="Helical" evidence="1">
    <location>
        <begin position="97"/>
        <end position="117"/>
    </location>
</feature>
<dbReference type="Pfam" id="PF14019">
    <property type="entry name" value="DUF4235"/>
    <property type="match status" value="1"/>
</dbReference>
<gene>
    <name evidence="2" type="ORF">BISA_2050</name>
</gene>
<dbReference type="STRING" id="1437607.BISA_2050"/>
<comment type="caution">
    <text evidence="2">The sequence shown here is derived from an EMBL/GenBank/DDBJ whole genome shotgun (WGS) entry which is preliminary data.</text>
</comment>
<evidence type="ECO:0000256" key="1">
    <source>
        <dbReference type="SAM" id="Phobius"/>
    </source>
</evidence>
<proteinExistence type="predicted"/>
<evidence type="ECO:0000313" key="2">
    <source>
        <dbReference type="EMBL" id="KFI91087.1"/>
    </source>
</evidence>
<reference evidence="2 3" key="1">
    <citation type="submission" date="2014-03" db="EMBL/GenBank/DDBJ databases">
        <title>Genomics of Bifidobacteria.</title>
        <authorList>
            <person name="Ventura M."/>
            <person name="Milani C."/>
            <person name="Lugli G.A."/>
        </authorList>
    </citation>
    <scope>NUCLEOTIDE SEQUENCE [LARGE SCALE GENOMIC DNA]</scope>
    <source>
        <strain evidence="2 3">DSM 23967</strain>
    </source>
</reference>
<sequence length="135" mass="14535">MIRLCFRLVTMSDEPNSAFSTEADQVVQGLHRVDDAVNAARERRLSDPDSLGDKLIKSAVPTVAGLIAGKMLQMVWNKGVARRNIRKGLAADAPQGFLLSLAFAAISAAFGAVVSQLSDHSSQAFVDRMHRKAGK</sequence>
<organism evidence="2 3">
    <name type="scientific">Bifidobacterium saguini DSM 23967</name>
    <dbReference type="NCBI Taxonomy" id="1437607"/>
    <lineage>
        <taxon>Bacteria</taxon>
        <taxon>Bacillati</taxon>
        <taxon>Actinomycetota</taxon>
        <taxon>Actinomycetes</taxon>
        <taxon>Bifidobacteriales</taxon>
        <taxon>Bifidobacteriaceae</taxon>
        <taxon>Bifidobacterium</taxon>
    </lineage>
</organism>
<evidence type="ECO:0008006" key="4">
    <source>
        <dbReference type="Google" id="ProtNLM"/>
    </source>
</evidence>
<name>A0A087D6D7_9BIFI</name>
<dbReference type="Proteomes" id="UP000029066">
    <property type="component" value="Unassembled WGS sequence"/>
</dbReference>
<accession>A0A087D6D7</accession>
<keyword evidence="1" id="KW-1133">Transmembrane helix</keyword>